<sequence>MQRAMHNAHPHSRPARINHKNAKRRLACLGMVRGDVLRRGRGYRQMQHLNSCLHVSVRYLTAGCHVEIFTGGPARSAKRRLADGTTKRAPRVGTRELIYAYVNEREIE</sequence>
<keyword evidence="2" id="KW-1185">Reference proteome</keyword>
<evidence type="ECO:0000313" key="1">
    <source>
        <dbReference type="EMBL" id="CAI6337219.1"/>
    </source>
</evidence>
<comment type="caution">
    <text evidence="1">The sequence shown here is derived from an EMBL/GenBank/DDBJ whole genome shotgun (WGS) entry which is preliminary data.</text>
</comment>
<proteinExistence type="predicted"/>
<evidence type="ECO:0000313" key="2">
    <source>
        <dbReference type="Proteomes" id="UP001152607"/>
    </source>
</evidence>
<accession>A0A9W4XMB5</accession>
<gene>
    <name evidence="1" type="ORF">PDIGIT_LOCUS10328</name>
</gene>
<protein>
    <submittedName>
        <fullName evidence="1">Uncharacterized protein</fullName>
    </submittedName>
</protein>
<dbReference type="AlphaFoldDB" id="A0A9W4XMB5"/>
<organism evidence="1 2">
    <name type="scientific">Periconia digitata</name>
    <dbReference type="NCBI Taxonomy" id="1303443"/>
    <lineage>
        <taxon>Eukaryota</taxon>
        <taxon>Fungi</taxon>
        <taxon>Dikarya</taxon>
        <taxon>Ascomycota</taxon>
        <taxon>Pezizomycotina</taxon>
        <taxon>Dothideomycetes</taxon>
        <taxon>Pleosporomycetidae</taxon>
        <taxon>Pleosporales</taxon>
        <taxon>Massarineae</taxon>
        <taxon>Periconiaceae</taxon>
        <taxon>Periconia</taxon>
    </lineage>
</organism>
<reference evidence="1" key="1">
    <citation type="submission" date="2023-01" db="EMBL/GenBank/DDBJ databases">
        <authorList>
            <person name="Van Ghelder C."/>
            <person name="Rancurel C."/>
        </authorList>
    </citation>
    <scope>NUCLEOTIDE SEQUENCE</scope>
    <source>
        <strain evidence="1">CNCM I-4278</strain>
    </source>
</reference>
<dbReference type="EMBL" id="CAOQHR010000007">
    <property type="protein sequence ID" value="CAI6337219.1"/>
    <property type="molecule type" value="Genomic_DNA"/>
</dbReference>
<dbReference type="Proteomes" id="UP001152607">
    <property type="component" value="Unassembled WGS sequence"/>
</dbReference>
<name>A0A9W4XMB5_9PLEO</name>